<name>A0A086K474_TOXGO</name>
<evidence type="ECO:0000256" key="1">
    <source>
        <dbReference type="SAM" id="MobiDB-lite"/>
    </source>
</evidence>
<protein>
    <submittedName>
        <fullName evidence="3">Uncharacterized protein</fullName>
    </submittedName>
</protein>
<proteinExistence type="predicted"/>
<reference evidence="3 4" key="1">
    <citation type="submission" date="2014-02" db="EMBL/GenBank/DDBJ databases">
        <authorList>
            <person name="Sibley D."/>
            <person name="Venepally P."/>
            <person name="Karamycheva S."/>
            <person name="Hadjithomas M."/>
            <person name="Khan A."/>
            <person name="Brunk B."/>
            <person name="Roos D."/>
            <person name="Caler E."/>
            <person name="Lorenzi H."/>
        </authorList>
    </citation>
    <scope>NUCLEOTIDE SEQUENCE [LARGE SCALE GENOMIC DNA]</scope>
    <source>
        <strain evidence="3 4">GAB2-2007-GAL-DOM2</strain>
    </source>
</reference>
<dbReference type="VEuPathDB" id="ToxoDB:TGDOM2_268930"/>
<evidence type="ECO:0000313" key="3">
    <source>
        <dbReference type="EMBL" id="KFG39192.1"/>
    </source>
</evidence>
<accession>A0A086K474</accession>
<evidence type="ECO:0000256" key="2">
    <source>
        <dbReference type="SAM" id="SignalP"/>
    </source>
</evidence>
<sequence>MVDFIRNHTYDLHWPPPLLRGKTLRVAVSLLFVLHNVSANTAVPRCGQTAATSPVSVRHLGEEDSSVYTNLMDSVSVPPSVGQTVDAESSLKKLLDWERVQQTIQDIASVSDLPNSVENAALYGILHDKLERLRERLAEGFQGSHNFASATVPVSKILCSEQPNARGCTNDVSSGTQGSLIQQASSASFVGRVSGLSDADASLNLPFEGLVTSLPVQIQEQIQKNLQIEQAILEHKLLMQQLALNKQIEEFRKDVAFEEWLDFWNQLGPQVYDQPVPEDTTDDTEASELLERLASRYPQLFEDQTFTTLPSHKPPLTIQNTPLFAAGGTQSTNYGRPTEDRRSALSAPVQPQAYRQPPPPQAQSIEYSNVQMPLAQVAYSESRQEVPSTLEKRLTSATTTATTSVNQSQYIGRFVQQPEAGPDLRTTRGQFEFQPSSSLSQTVTVQTPRAVEDTSLKAMAYTDKKVPSAHPTPTLRGIFSNTGPATDKTIVDPQLDQNSVMVPSVGAGAAGLLDSPIFGRHSTSFSREKENTARQEISGSGPFLNLITTLRDMLT</sequence>
<gene>
    <name evidence="3" type="ORF">TGDOM2_268930</name>
</gene>
<dbReference type="OrthoDB" id="329950at2759"/>
<keyword evidence="2" id="KW-0732">Signal</keyword>
<feature type="region of interest" description="Disordered" evidence="1">
    <location>
        <begin position="328"/>
        <end position="361"/>
    </location>
</feature>
<organism evidence="3 4">
    <name type="scientific">Toxoplasma gondii GAB2-2007-GAL-DOM2</name>
    <dbReference type="NCBI Taxonomy" id="1130820"/>
    <lineage>
        <taxon>Eukaryota</taxon>
        <taxon>Sar</taxon>
        <taxon>Alveolata</taxon>
        <taxon>Apicomplexa</taxon>
        <taxon>Conoidasida</taxon>
        <taxon>Coccidia</taxon>
        <taxon>Eucoccidiorida</taxon>
        <taxon>Eimeriorina</taxon>
        <taxon>Sarcocystidae</taxon>
        <taxon>Toxoplasma</taxon>
    </lineage>
</organism>
<comment type="caution">
    <text evidence="3">The sequence shown here is derived from an EMBL/GenBank/DDBJ whole genome shotgun (WGS) entry which is preliminary data.</text>
</comment>
<feature type="chain" id="PRO_5001808864" evidence="2">
    <location>
        <begin position="40"/>
        <end position="555"/>
    </location>
</feature>
<dbReference type="Proteomes" id="UP000028837">
    <property type="component" value="Unassembled WGS sequence"/>
</dbReference>
<dbReference type="AlphaFoldDB" id="A0A086K474"/>
<evidence type="ECO:0000313" key="4">
    <source>
        <dbReference type="Proteomes" id="UP000028837"/>
    </source>
</evidence>
<feature type="signal peptide" evidence="2">
    <location>
        <begin position="1"/>
        <end position="39"/>
    </location>
</feature>
<dbReference type="EMBL" id="AHZU02000870">
    <property type="protein sequence ID" value="KFG39192.1"/>
    <property type="molecule type" value="Genomic_DNA"/>
</dbReference>